<dbReference type="AlphaFoldDB" id="A0A6H1ZKX7"/>
<proteinExistence type="predicted"/>
<gene>
    <name evidence="1" type="ORF">TM448A00801_0012</name>
    <name evidence="2" type="ORF">TM448B00993_0013</name>
</gene>
<organism evidence="1">
    <name type="scientific">viral metagenome</name>
    <dbReference type="NCBI Taxonomy" id="1070528"/>
    <lineage>
        <taxon>unclassified sequences</taxon>
        <taxon>metagenomes</taxon>
        <taxon>organismal metagenomes</taxon>
    </lineage>
</organism>
<evidence type="ECO:0000313" key="2">
    <source>
        <dbReference type="EMBL" id="QJH97346.1"/>
    </source>
</evidence>
<dbReference type="EMBL" id="MT144066">
    <property type="protein sequence ID" value="QJA47977.1"/>
    <property type="molecule type" value="Genomic_DNA"/>
</dbReference>
<protein>
    <submittedName>
        <fullName evidence="1">Uncharacterized protein</fullName>
    </submittedName>
</protein>
<dbReference type="EMBL" id="MT144683">
    <property type="protein sequence ID" value="QJH97346.1"/>
    <property type="molecule type" value="Genomic_DNA"/>
</dbReference>
<sequence>MVTMVEKDKSIFSLEQVTENAPEDLKIPGLWEGKVRLPTIKEKLSVREEIKKLPFYDSLTDDEKKLEESKLLAMKMIVEPRMTLSEYLDCPDGKINIILDTVSFWYATKLKILNDKRKDLIDYFLEVMNPQIEGKKK</sequence>
<reference evidence="1" key="1">
    <citation type="submission" date="2020-03" db="EMBL/GenBank/DDBJ databases">
        <title>The deep terrestrial virosphere.</title>
        <authorList>
            <person name="Holmfeldt K."/>
            <person name="Nilsson E."/>
            <person name="Simone D."/>
            <person name="Lopez-Fernandez M."/>
            <person name="Wu X."/>
            <person name="de Brujin I."/>
            <person name="Lundin D."/>
            <person name="Andersson A."/>
            <person name="Bertilsson S."/>
            <person name="Dopson M."/>
        </authorList>
    </citation>
    <scope>NUCLEOTIDE SEQUENCE</scope>
    <source>
        <strain evidence="1">TM448A00801</strain>
        <strain evidence="2">TM448B00993</strain>
    </source>
</reference>
<evidence type="ECO:0000313" key="1">
    <source>
        <dbReference type="EMBL" id="QJA47977.1"/>
    </source>
</evidence>
<name>A0A6H1ZKX7_9ZZZZ</name>
<accession>A0A6H1ZKX7</accession>